<dbReference type="InterPro" id="IPR015886">
    <property type="entry name" value="H2TH_FPG"/>
</dbReference>
<keyword evidence="11 15" id="KW-0456">Lyase</keyword>
<dbReference type="InterPro" id="IPR020629">
    <property type="entry name" value="FPG_Glyclase"/>
</dbReference>
<comment type="caution">
    <text evidence="18">The sequence shown here is derived from an EMBL/GenBank/DDBJ whole genome shotgun (WGS) entry which is preliminary data.</text>
</comment>
<dbReference type="SMART" id="SM01232">
    <property type="entry name" value="H2TH"/>
    <property type="match status" value="1"/>
</dbReference>
<evidence type="ECO:0000256" key="9">
    <source>
        <dbReference type="ARBA" id="ARBA00023125"/>
    </source>
</evidence>
<evidence type="ECO:0000259" key="16">
    <source>
        <dbReference type="PROSITE" id="PS51066"/>
    </source>
</evidence>
<dbReference type="InterPro" id="IPR000214">
    <property type="entry name" value="Znf_DNA_glyclase/AP_lyase"/>
</dbReference>
<dbReference type="FunFam" id="1.10.8.50:FF:000003">
    <property type="entry name" value="Formamidopyrimidine-DNA glycosylase"/>
    <property type="match status" value="1"/>
</dbReference>
<feature type="binding site" evidence="15">
    <location>
        <position position="91"/>
    </location>
    <ligand>
        <name>DNA</name>
        <dbReference type="ChEBI" id="CHEBI:16991"/>
    </ligand>
</feature>
<dbReference type="InterPro" id="IPR010979">
    <property type="entry name" value="Ribosomal_uS13-like_H2TH"/>
</dbReference>
<dbReference type="InterPro" id="IPR012319">
    <property type="entry name" value="FPG_cat"/>
</dbReference>
<comment type="catalytic activity">
    <reaction evidence="14 15">
        <text>2'-deoxyribonucleotide-(2'-deoxyribose 5'-phosphate)-2'-deoxyribonucleotide-DNA = a 3'-end 2'-deoxyribonucleotide-(2,3-dehydro-2,3-deoxyribose 5'-phosphate)-DNA + a 5'-end 5'-phospho-2'-deoxyribonucleoside-DNA + H(+)</text>
        <dbReference type="Rhea" id="RHEA:66592"/>
        <dbReference type="Rhea" id="RHEA-COMP:13180"/>
        <dbReference type="Rhea" id="RHEA-COMP:16897"/>
        <dbReference type="Rhea" id="RHEA-COMP:17067"/>
        <dbReference type="ChEBI" id="CHEBI:15378"/>
        <dbReference type="ChEBI" id="CHEBI:136412"/>
        <dbReference type="ChEBI" id="CHEBI:157695"/>
        <dbReference type="ChEBI" id="CHEBI:167181"/>
        <dbReference type="EC" id="4.2.99.18"/>
    </reaction>
</comment>
<evidence type="ECO:0000256" key="6">
    <source>
        <dbReference type="ARBA" id="ARBA00022771"/>
    </source>
</evidence>
<dbReference type="EMBL" id="VOHK01000007">
    <property type="protein sequence ID" value="TWT18176.1"/>
    <property type="molecule type" value="Genomic_DNA"/>
</dbReference>
<dbReference type="Gene3D" id="1.10.8.50">
    <property type="match status" value="1"/>
</dbReference>
<dbReference type="EC" id="4.2.99.18" evidence="15"/>
<comment type="subunit">
    <text evidence="3 15">Monomer.</text>
</comment>
<comment type="cofactor">
    <cofactor evidence="15">
        <name>Zn(2+)</name>
        <dbReference type="ChEBI" id="CHEBI:29105"/>
    </cofactor>
    <text evidence="15">Binds 1 zinc ion per subunit.</text>
</comment>
<keyword evidence="6 15" id="KW-0863">Zinc-finger</keyword>
<gene>
    <name evidence="15 18" type="primary">mutM</name>
    <name evidence="15" type="synonym">fpg</name>
    <name evidence="18" type="ORF">FQY83_15680</name>
</gene>
<proteinExistence type="inferred from homology"/>
<dbReference type="RefSeq" id="WP_146388916.1">
    <property type="nucleotide sequence ID" value="NZ_VOHK01000007.1"/>
</dbReference>
<dbReference type="SUPFAM" id="SSF46946">
    <property type="entry name" value="S13-like H2TH domain"/>
    <property type="match status" value="1"/>
</dbReference>
<dbReference type="SUPFAM" id="SSF81624">
    <property type="entry name" value="N-terminal domain of MutM-like DNA repair proteins"/>
    <property type="match status" value="1"/>
</dbReference>
<evidence type="ECO:0000256" key="7">
    <source>
        <dbReference type="ARBA" id="ARBA00022801"/>
    </source>
</evidence>
<evidence type="ECO:0000256" key="10">
    <source>
        <dbReference type="ARBA" id="ARBA00023204"/>
    </source>
</evidence>
<dbReference type="InterPro" id="IPR035937">
    <property type="entry name" value="FPG_N"/>
</dbReference>
<accession>A0A5C5TWR6</accession>
<name>A0A5C5TWR6_9GAMM</name>
<feature type="active site" description="Proton donor; for beta-elimination activity" evidence="15">
    <location>
        <position position="58"/>
    </location>
</feature>
<evidence type="ECO:0000256" key="2">
    <source>
        <dbReference type="ARBA" id="ARBA00009409"/>
    </source>
</evidence>
<dbReference type="Pfam" id="PF06827">
    <property type="entry name" value="zf-FPG_IleRS"/>
    <property type="match status" value="1"/>
</dbReference>
<keyword evidence="13 15" id="KW-0326">Glycosidase</keyword>
<dbReference type="PANTHER" id="PTHR22993">
    <property type="entry name" value="FORMAMIDOPYRIMIDINE-DNA GLYCOSYLASE"/>
    <property type="match status" value="1"/>
</dbReference>
<dbReference type="GO" id="GO:0034039">
    <property type="term" value="F:8-oxo-7,8-dihydroguanine DNA N-glycosylase activity"/>
    <property type="evidence" value="ECO:0007669"/>
    <property type="project" value="TreeGrafter"/>
</dbReference>
<keyword evidence="10 15" id="KW-0234">DNA repair</keyword>
<feature type="binding site" evidence="15">
    <location>
        <position position="156"/>
    </location>
    <ligand>
        <name>DNA</name>
        <dbReference type="ChEBI" id="CHEBI:16991"/>
    </ligand>
</feature>
<dbReference type="GO" id="GO:0006284">
    <property type="term" value="P:base-excision repair"/>
    <property type="evidence" value="ECO:0007669"/>
    <property type="project" value="InterPro"/>
</dbReference>
<evidence type="ECO:0000256" key="12">
    <source>
        <dbReference type="ARBA" id="ARBA00023268"/>
    </source>
</evidence>
<dbReference type="SMART" id="SM00898">
    <property type="entry name" value="Fapy_DNA_glyco"/>
    <property type="match status" value="1"/>
</dbReference>
<comment type="function">
    <text evidence="15">Involved in base excision repair of DNA damaged by oxidation or by mutagenic agents. Acts as DNA glycosylase that recognizes and removes damaged bases. Has a preference for oxidized purines, such as 7,8-dihydro-8-oxoguanine (8-oxoG). Has AP (apurinic/apyrimidinic) lyase activity and introduces nicks in the DNA strand. Cleaves the DNA backbone by beta-delta elimination to generate a single-strand break at the site of the removed base with both 3'- and 5'-phosphates.</text>
</comment>
<dbReference type="PROSITE" id="PS51068">
    <property type="entry name" value="FPG_CAT"/>
    <property type="match status" value="1"/>
</dbReference>
<sequence length="275" mass="29894">MPELPEVETTRAGLAPHVEGRRVRAVTLRRPDLRWPIPPEISATLPGQRIDAVRRRAKYLLLDTAAGSALLHLGMSGSLRVLPADTPLRDHDHVDLVLDGGGPDSKRVLRFNDPRRFGCLLWQPTGETHALLRGLGPEPLSDDFDGDYLFARSRGRSAPVKAFLMDQRIVVGVGNIYVAEALFAAGVSPLRAAGKVSRERYAALAAEIRRILGHAIARGGTTLRDFISPDGAPGYFEQELSAYGRGGEPCPRCGRPLKQAAIAQRATVWCGGCQR</sequence>
<feature type="domain" description="FPG-type" evidence="16">
    <location>
        <begin position="241"/>
        <end position="275"/>
    </location>
</feature>
<reference evidence="18 19" key="1">
    <citation type="journal article" date="2008" name="Int. J. Syst. Evol. Microbiol.">
        <title>Luteimonas marina sp. nov., isolated from seawater.</title>
        <authorList>
            <person name="Baik K.S."/>
            <person name="Park S.C."/>
            <person name="Kim M.S."/>
            <person name="Kim E.M."/>
            <person name="Park C."/>
            <person name="Chun J."/>
            <person name="Seong C.N."/>
        </authorList>
    </citation>
    <scope>NUCLEOTIDE SEQUENCE [LARGE SCALE GENOMIC DNA]</scope>
    <source>
        <strain evidence="18 19">FR1330</strain>
    </source>
</reference>
<feature type="domain" description="Formamidopyrimidine-DNA glycosylase catalytic" evidence="17">
    <location>
        <begin position="2"/>
        <end position="118"/>
    </location>
</feature>
<dbReference type="PANTHER" id="PTHR22993:SF9">
    <property type="entry name" value="FORMAMIDOPYRIMIDINE-DNA GLYCOSYLASE"/>
    <property type="match status" value="1"/>
</dbReference>
<keyword evidence="9 15" id="KW-0238">DNA-binding</keyword>
<feature type="active site" description="Proton donor" evidence="15">
    <location>
        <position position="3"/>
    </location>
</feature>
<dbReference type="OrthoDB" id="9800855at2"/>
<feature type="binding site" evidence="15">
    <location>
        <position position="115"/>
    </location>
    <ligand>
        <name>DNA</name>
        <dbReference type="ChEBI" id="CHEBI:16991"/>
    </ligand>
</feature>
<dbReference type="PROSITE" id="PS51066">
    <property type="entry name" value="ZF_FPG_2"/>
    <property type="match status" value="1"/>
</dbReference>
<dbReference type="NCBIfam" id="TIGR00577">
    <property type="entry name" value="fpg"/>
    <property type="match status" value="1"/>
</dbReference>
<evidence type="ECO:0000313" key="19">
    <source>
        <dbReference type="Proteomes" id="UP000319980"/>
    </source>
</evidence>
<comment type="similarity">
    <text evidence="2 15">Belongs to the FPG family.</text>
</comment>
<dbReference type="FunFam" id="3.20.190.10:FF:000001">
    <property type="entry name" value="Formamidopyrimidine-DNA glycosylase"/>
    <property type="match status" value="1"/>
</dbReference>
<dbReference type="InterPro" id="IPR010663">
    <property type="entry name" value="Znf_FPG/IleRS"/>
</dbReference>
<keyword evidence="4 15" id="KW-0479">Metal-binding</keyword>
<dbReference type="Proteomes" id="UP000319980">
    <property type="component" value="Unassembled WGS sequence"/>
</dbReference>
<evidence type="ECO:0000256" key="3">
    <source>
        <dbReference type="ARBA" id="ARBA00011245"/>
    </source>
</evidence>
<evidence type="ECO:0000259" key="17">
    <source>
        <dbReference type="PROSITE" id="PS51068"/>
    </source>
</evidence>
<comment type="catalytic activity">
    <reaction evidence="1 15">
        <text>Hydrolysis of DNA containing ring-opened 7-methylguanine residues, releasing 2,6-diamino-4-hydroxy-5-(N-methyl)formamidopyrimidine.</text>
        <dbReference type="EC" id="3.2.2.23"/>
    </reaction>
</comment>
<keyword evidence="8 15" id="KW-0862">Zinc</keyword>
<dbReference type="Pfam" id="PF06831">
    <property type="entry name" value="H2TH"/>
    <property type="match status" value="1"/>
</dbReference>
<evidence type="ECO:0000256" key="15">
    <source>
        <dbReference type="HAMAP-Rule" id="MF_00103"/>
    </source>
</evidence>
<dbReference type="PROSITE" id="PS01242">
    <property type="entry name" value="ZF_FPG_1"/>
    <property type="match status" value="1"/>
</dbReference>
<evidence type="ECO:0000256" key="1">
    <source>
        <dbReference type="ARBA" id="ARBA00001668"/>
    </source>
</evidence>
<evidence type="ECO:0000256" key="11">
    <source>
        <dbReference type="ARBA" id="ARBA00023239"/>
    </source>
</evidence>
<dbReference type="GO" id="GO:0008270">
    <property type="term" value="F:zinc ion binding"/>
    <property type="evidence" value="ECO:0007669"/>
    <property type="project" value="UniProtKB-UniRule"/>
</dbReference>
<dbReference type="NCBIfam" id="NF002211">
    <property type="entry name" value="PRK01103.1"/>
    <property type="match status" value="1"/>
</dbReference>
<evidence type="ECO:0000256" key="5">
    <source>
        <dbReference type="ARBA" id="ARBA00022763"/>
    </source>
</evidence>
<dbReference type="SUPFAM" id="SSF57716">
    <property type="entry name" value="Glucocorticoid receptor-like (DNA-binding domain)"/>
    <property type="match status" value="1"/>
</dbReference>
<dbReference type="Gene3D" id="3.20.190.10">
    <property type="entry name" value="MutM-like, N-terminal"/>
    <property type="match status" value="1"/>
</dbReference>
<feature type="active site" description="Proton donor; for delta-elimination activity" evidence="15">
    <location>
        <position position="265"/>
    </location>
</feature>
<evidence type="ECO:0000256" key="4">
    <source>
        <dbReference type="ARBA" id="ARBA00022723"/>
    </source>
</evidence>
<protein>
    <recommendedName>
        <fullName evidence="15">Formamidopyrimidine-DNA glycosylase</fullName>
        <shortName evidence="15">Fapy-DNA glycosylase</shortName>
        <ecNumber evidence="15">3.2.2.23</ecNumber>
    </recommendedName>
    <alternativeName>
        <fullName evidence="15">DNA-(apurinic or apyrimidinic site) lyase MutM</fullName>
        <shortName evidence="15">AP lyase MutM</shortName>
        <ecNumber evidence="15">4.2.99.18</ecNumber>
    </alternativeName>
</protein>
<dbReference type="EC" id="3.2.2.23" evidence="15"/>
<evidence type="ECO:0000313" key="18">
    <source>
        <dbReference type="EMBL" id="TWT18176.1"/>
    </source>
</evidence>
<keyword evidence="7 15" id="KW-0378">Hydrolase</keyword>
<keyword evidence="5 15" id="KW-0227">DNA damage</keyword>
<evidence type="ECO:0000256" key="13">
    <source>
        <dbReference type="ARBA" id="ARBA00023295"/>
    </source>
</evidence>
<dbReference type="Pfam" id="PF01149">
    <property type="entry name" value="Fapy_DNA_glyco"/>
    <property type="match status" value="1"/>
</dbReference>
<feature type="active site" description="Schiff-base intermediate with DNA" evidence="15">
    <location>
        <position position="2"/>
    </location>
</feature>
<dbReference type="InterPro" id="IPR015887">
    <property type="entry name" value="DNA_glyclase_Znf_dom_DNA_BS"/>
</dbReference>
<evidence type="ECO:0000256" key="14">
    <source>
        <dbReference type="ARBA" id="ARBA00044632"/>
    </source>
</evidence>
<organism evidence="18 19">
    <name type="scientific">Luteimonas marina</name>
    <dbReference type="NCBI Taxonomy" id="488485"/>
    <lineage>
        <taxon>Bacteria</taxon>
        <taxon>Pseudomonadati</taxon>
        <taxon>Pseudomonadota</taxon>
        <taxon>Gammaproteobacteria</taxon>
        <taxon>Lysobacterales</taxon>
        <taxon>Lysobacteraceae</taxon>
        <taxon>Luteimonas</taxon>
    </lineage>
</organism>
<dbReference type="CDD" id="cd08966">
    <property type="entry name" value="EcFpg-like_N"/>
    <property type="match status" value="1"/>
</dbReference>
<evidence type="ECO:0000256" key="8">
    <source>
        <dbReference type="ARBA" id="ARBA00022833"/>
    </source>
</evidence>
<dbReference type="HAMAP" id="MF_00103">
    <property type="entry name" value="Fapy_DNA_glycosyl"/>
    <property type="match status" value="1"/>
</dbReference>
<dbReference type="GO" id="GO:0003684">
    <property type="term" value="F:damaged DNA binding"/>
    <property type="evidence" value="ECO:0007669"/>
    <property type="project" value="InterPro"/>
</dbReference>
<dbReference type="GO" id="GO:0140078">
    <property type="term" value="F:class I DNA-(apurinic or apyrimidinic site) endonuclease activity"/>
    <property type="evidence" value="ECO:0007669"/>
    <property type="project" value="UniProtKB-EC"/>
</dbReference>
<dbReference type="AlphaFoldDB" id="A0A5C5TWR6"/>
<keyword evidence="12 15" id="KW-0511">Multifunctional enzyme</keyword>
<keyword evidence="19" id="KW-1185">Reference proteome</keyword>